<dbReference type="EMBL" id="KZ857380">
    <property type="protein sequence ID" value="RDX56355.1"/>
    <property type="molecule type" value="Genomic_DNA"/>
</dbReference>
<dbReference type="Proteomes" id="UP000256964">
    <property type="component" value="Unassembled WGS sequence"/>
</dbReference>
<evidence type="ECO:0000313" key="2">
    <source>
        <dbReference type="Proteomes" id="UP000256964"/>
    </source>
</evidence>
<keyword evidence="2" id="KW-1185">Reference proteome</keyword>
<gene>
    <name evidence="1" type="ORF">OH76DRAFT_379352</name>
</gene>
<protein>
    <submittedName>
        <fullName evidence="1">Uncharacterized protein</fullName>
    </submittedName>
</protein>
<dbReference type="AlphaFoldDB" id="A0A371DV22"/>
<organism evidence="1 2">
    <name type="scientific">Lentinus brumalis</name>
    <dbReference type="NCBI Taxonomy" id="2498619"/>
    <lineage>
        <taxon>Eukaryota</taxon>
        <taxon>Fungi</taxon>
        <taxon>Dikarya</taxon>
        <taxon>Basidiomycota</taxon>
        <taxon>Agaricomycotina</taxon>
        <taxon>Agaricomycetes</taxon>
        <taxon>Polyporales</taxon>
        <taxon>Polyporaceae</taxon>
        <taxon>Lentinus</taxon>
    </lineage>
</organism>
<name>A0A371DV22_9APHY</name>
<proteinExistence type="predicted"/>
<accession>A0A371DV22</accession>
<sequence>MLCRATFRCLSAYCHLRRSLDSRHKLVQVARPTRERHSSRYRFAPSASPTVSGICRDCERTMVRARQVPNATTPSPGSPRGCPYRWVGCRSSTSAGIPSRWPLSHSNVHWIRVFLMLALPCPIGCHPSLRLRYLHSFVRITALLNLTKAYTPPSVLPGNPPTDHGVCQPGLLTHGGAHWSLRASWDALNRYFVRYRHSSPLPVPRIGPARRVCYACDIAIRSSEGVAQSFQSTGRLGDSAWGAGLLYER</sequence>
<evidence type="ECO:0000313" key="1">
    <source>
        <dbReference type="EMBL" id="RDX56355.1"/>
    </source>
</evidence>
<dbReference type="OrthoDB" id="10520047at2759"/>
<reference evidence="1 2" key="1">
    <citation type="journal article" date="2018" name="Biotechnol. Biofuels">
        <title>Integrative visual omics of the white-rot fungus Polyporus brumalis exposes the biotechnological potential of its oxidative enzymes for delignifying raw plant biomass.</title>
        <authorList>
            <person name="Miyauchi S."/>
            <person name="Rancon A."/>
            <person name="Drula E."/>
            <person name="Hage H."/>
            <person name="Chaduli D."/>
            <person name="Favel A."/>
            <person name="Grisel S."/>
            <person name="Henrissat B."/>
            <person name="Herpoel-Gimbert I."/>
            <person name="Ruiz-Duenas F.J."/>
            <person name="Chevret D."/>
            <person name="Hainaut M."/>
            <person name="Lin J."/>
            <person name="Wang M."/>
            <person name="Pangilinan J."/>
            <person name="Lipzen A."/>
            <person name="Lesage-Meessen L."/>
            <person name="Navarro D."/>
            <person name="Riley R."/>
            <person name="Grigoriev I.V."/>
            <person name="Zhou S."/>
            <person name="Raouche S."/>
            <person name="Rosso M.N."/>
        </authorList>
    </citation>
    <scope>NUCLEOTIDE SEQUENCE [LARGE SCALE GENOMIC DNA]</scope>
    <source>
        <strain evidence="1 2">BRFM 1820</strain>
    </source>
</reference>